<keyword evidence="2" id="KW-1133">Transmembrane helix</keyword>
<evidence type="ECO:0000313" key="4">
    <source>
        <dbReference type="Proteomes" id="UP001172673"/>
    </source>
</evidence>
<name>A0AA38X380_9EURO</name>
<feature type="transmembrane region" description="Helical" evidence="2">
    <location>
        <begin position="155"/>
        <end position="174"/>
    </location>
</feature>
<feature type="transmembrane region" description="Helical" evidence="2">
    <location>
        <begin position="186"/>
        <end position="208"/>
    </location>
</feature>
<keyword evidence="2" id="KW-0812">Transmembrane</keyword>
<evidence type="ECO:0000256" key="1">
    <source>
        <dbReference type="SAM" id="MobiDB-lite"/>
    </source>
</evidence>
<sequence>METHLSTSRPSSSSEKNPRVMETHLSASRPTSSSEKKPRLSSSPPRSVSSTSKVEPPPPTPAYDASALLIQPSPLMTSSLHSRNSATTAQESAYLRQAKYLRWTRFVLTSLVAAAALAAVACEGHVLQRYNSTHLGSSYHLPPLWPTNVDVRPTLAILISGCLIVAVSVVYLIVSLVPTPYSRTLFYNFLFLGTSITCLILTIIVLPFSEVLTDFGSHHKRESIQSWTCKFAHGAAHFMSDAHSLQLPIYVSSGMPIPAGFKRLCKESEVGQGFVAVLLALGVVSCAVAVVGLVLEKNMIKKRSERYAVKDEKTVDMS</sequence>
<gene>
    <name evidence="3" type="ORF">H2200_009860</name>
</gene>
<protein>
    <submittedName>
        <fullName evidence="3">Uncharacterized protein</fullName>
    </submittedName>
</protein>
<proteinExistence type="predicted"/>
<evidence type="ECO:0000256" key="2">
    <source>
        <dbReference type="SAM" id="Phobius"/>
    </source>
</evidence>
<dbReference type="Proteomes" id="UP001172673">
    <property type="component" value="Unassembled WGS sequence"/>
</dbReference>
<feature type="compositionally biased region" description="Low complexity" evidence="1">
    <location>
        <begin position="40"/>
        <end position="54"/>
    </location>
</feature>
<organism evidence="3 4">
    <name type="scientific">Cladophialophora chaetospira</name>
    <dbReference type="NCBI Taxonomy" id="386627"/>
    <lineage>
        <taxon>Eukaryota</taxon>
        <taxon>Fungi</taxon>
        <taxon>Dikarya</taxon>
        <taxon>Ascomycota</taxon>
        <taxon>Pezizomycotina</taxon>
        <taxon>Eurotiomycetes</taxon>
        <taxon>Chaetothyriomycetidae</taxon>
        <taxon>Chaetothyriales</taxon>
        <taxon>Herpotrichiellaceae</taxon>
        <taxon>Cladophialophora</taxon>
    </lineage>
</organism>
<dbReference type="EMBL" id="JAPDRK010000015">
    <property type="protein sequence ID" value="KAJ9606011.1"/>
    <property type="molecule type" value="Genomic_DNA"/>
</dbReference>
<feature type="transmembrane region" description="Helical" evidence="2">
    <location>
        <begin position="273"/>
        <end position="295"/>
    </location>
</feature>
<keyword evidence="2" id="KW-0472">Membrane</keyword>
<evidence type="ECO:0000313" key="3">
    <source>
        <dbReference type="EMBL" id="KAJ9606011.1"/>
    </source>
</evidence>
<accession>A0AA38X380</accession>
<reference evidence="3" key="1">
    <citation type="submission" date="2022-10" db="EMBL/GenBank/DDBJ databases">
        <title>Culturing micro-colonial fungi from biological soil crusts in the Mojave desert and describing Neophaeococcomyces mojavensis, and introducing the new genera and species Taxawa tesnikishii.</title>
        <authorList>
            <person name="Kurbessoian T."/>
            <person name="Stajich J.E."/>
        </authorList>
    </citation>
    <scope>NUCLEOTIDE SEQUENCE</scope>
    <source>
        <strain evidence="3">TK_41</strain>
    </source>
</reference>
<keyword evidence="4" id="KW-1185">Reference proteome</keyword>
<feature type="compositionally biased region" description="Low complexity" evidence="1">
    <location>
        <begin position="1"/>
        <end position="14"/>
    </location>
</feature>
<dbReference type="AlphaFoldDB" id="A0AA38X380"/>
<feature type="transmembrane region" description="Helical" evidence="2">
    <location>
        <begin position="106"/>
        <end position="127"/>
    </location>
</feature>
<feature type="region of interest" description="Disordered" evidence="1">
    <location>
        <begin position="1"/>
        <end position="65"/>
    </location>
</feature>
<comment type="caution">
    <text evidence="3">The sequence shown here is derived from an EMBL/GenBank/DDBJ whole genome shotgun (WGS) entry which is preliminary data.</text>
</comment>